<feature type="transmembrane region" description="Helical" evidence="1">
    <location>
        <begin position="35"/>
        <end position="59"/>
    </location>
</feature>
<organism evidence="2 3">
    <name type="scientific">Natronolimnobius baerhuensis</name>
    <dbReference type="NCBI Taxonomy" id="253108"/>
    <lineage>
        <taxon>Archaea</taxon>
        <taxon>Methanobacteriati</taxon>
        <taxon>Methanobacteriota</taxon>
        <taxon>Stenosarchaea group</taxon>
        <taxon>Halobacteria</taxon>
        <taxon>Halobacteriales</taxon>
        <taxon>Natrialbaceae</taxon>
        <taxon>Natronolimnobius</taxon>
    </lineage>
</organism>
<evidence type="ECO:0000313" key="2">
    <source>
        <dbReference type="EMBL" id="OVE83394.1"/>
    </source>
</evidence>
<comment type="caution">
    <text evidence="2">The sequence shown here is derived from an EMBL/GenBank/DDBJ whole genome shotgun (WGS) entry which is preliminary data.</text>
</comment>
<protein>
    <submittedName>
        <fullName evidence="2">Uncharacterized protein</fullName>
    </submittedName>
</protein>
<dbReference type="EMBL" id="MWPH01000003">
    <property type="protein sequence ID" value="OVE83394.1"/>
    <property type="molecule type" value="Genomic_DNA"/>
</dbReference>
<dbReference type="Proteomes" id="UP000196084">
    <property type="component" value="Unassembled WGS sequence"/>
</dbReference>
<gene>
    <name evidence="2" type="ORF">B2G88_13115</name>
</gene>
<evidence type="ECO:0000313" key="3">
    <source>
        <dbReference type="Proteomes" id="UP000196084"/>
    </source>
</evidence>
<keyword evidence="1" id="KW-1133">Transmembrane helix</keyword>
<proteinExistence type="predicted"/>
<evidence type="ECO:0000256" key="1">
    <source>
        <dbReference type="SAM" id="Phobius"/>
    </source>
</evidence>
<accession>A0A202E5C8</accession>
<keyword evidence="3" id="KW-1185">Reference proteome</keyword>
<dbReference type="OrthoDB" id="178079at2157"/>
<keyword evidence="1" id="KW-0812">Transmembrane</keyword>
<name>A0A202E5C8_9EURY</name>
<dbReference type="RefSeq" id="WP_054863873.1">
    <property type="nucleotide sequence ID" value="NZ_MWPH01000003.1"/>
</dbReference>
<sequence>MLKKLIGSSATRSLAVVSVLKEAKRSFDRGKHLRMLVFLGIAVLAWKWAVIALVAQGLLSLVRGGKSKSKPNTDSSPA</sequence>
<dbReference type="AlphaFoldDB" id="A0A202E5C8"/>
<reference evidence="2 3" key="1">
    <citation type="submission" date="2017-02" db="EMBL/GenBank/DDBJ databases">
        <title>Natronthermophilus aegyptiacus gen. nov.,sp. nov., an aerobic, extremely halophilic alkalithermophilic archaeon isolated from the athalassohaline Wadi An Natrun, Egypt.</title>
        <authorList>
            <person name="Zhao B."/>
        </authorList>
    </citation>
    <scope>NUCLEOTIDE SEQUENCE [LARGE SCALE GENOMIC DNA]</scope>
    <source>
        <strain evidence="2 3">CGMCC 1.3597</strain>
    </source>
</reference>
<keyword evidence="1" id="KW-0472">Membrane</keyword>